<feature type="coiled-coil region" evidence="11">
    <location>
        <begin position="499"/>
        <end position="526"/>
    </location>
</feature>
<accession>A0A7X1AV09</accession>
<dbReference type="SUPFAM" id="SSF48334">
    <property type="entry name" value="DNA repair protein MutS, domain III"/>
    <property type="match status" value="1"/>
</dbReference>
<proteinExistence type="inferred from homology"/>
<evidence type="ECO:0000256" key="5">
    <source>
        <dbReference type="ARBA" id="ARBA00022840"/>
    </source>
</evidence>
<evidence type="ECO:0000256" key="11">
    <source>
        <dbReference type="SAM" id="Coils"/>
    </source>
</evidence>
<comment type="similarity">
    <text evidence="1 9 10">Belongs to the DNA mismatch repair MutS family.</text>
</comment>
<evidence type="ECO:0000313" key="15">
    <source>
        <dbReference type="Proteomes" id="UP000525652"/>
    </source>
</evidence>
<comment type="caution">
    <text evidence="14">The sequence shown here is derived from an EMBL/GenBank/DDBJ whole genome shotgun (WGS) entry which is preliminary data.</text>
</comment>
<dbReference type="GO" id="GO:0005829">
    <property type="term" value="C:cytosol"/>
    <property type="evidence" value="ECO:0007669"/>
    <property type="project" value="TreeGrafter"/>
</dbReference>
<dbReference type="SUPFAM" id="SSF53150">
    <property type="entry name" value="DNA repair protein MutS, domain II"/>
    <property type="match status" value="1"/>
</dbReference>
<comment type="function">
    <text evidence="8 9">This protein is involved in the repair of mismatches in DNA. It is possible that it carries out the mismatch recognition step. This protein has a weak ATPase activity.</text>
</comment>
<dbReference type="SUPFAM" id="SSF55271">
    <property type="entry name" value="DNA repair protein MutS, domain I"/>
    <property type="match status" value="1"/>
</dbReference>
<evidence type="ECO:0000256" key="7">
    <source>
        <dbReference type="ARBA" id="ARBA00023204"/>
    </source>
</evidence>
<dbReference type="Proteomes" id="UP000525652">
    <property type="component" value="Unassembled WGS sequence"/>
</dbReference>
<dbReference type="InterPro" id="IPR000432">
    <property type="entry name" value="DNA_mismatch_repair_MutS_C"/>
</dbReference>
<keyword evidence="7 9" id="KW-0234">DNA repair</keyword>
<dbReference type="InterPro" id="IPR007696">
    <property type="entry name" value="DNA_mismatch_repair_MutS_core"/>
</dbReference>
<name>A0A7X1AV09_9BACT</name>
<dbReference type="GO" id="GO:0006298">
    <property type="term" value="P:mismatch repair"/>
    <property type="evidence" value="ECO:0007669"/>
    <property type="project" value="UniProtKB-UniRule"/>
</dbReference>
<dbReference type="Gene3D" id="3.40.1170.10">
    <property type="entry name" value="DNA repair protein MutS, domain I"/>
    <property type="match status" value="1"/>
</dbReference>
<dbReference type="FunFam" id="3.40.50.300:FF:000870">
    <property type="entry name" value="MutS protein homolog 4"/>
    <property type="match status" value="1"/>
</dbReference>
<dbReference type="SMART" id="SM00534">
    <property type="entry name" value="MUTSac"/>
    <property type="match status" value="1"/>
</dbReference>
<keyword evidence="5 9" id="KW-0067">ATP-binding</keyword>
<dbReference type="Pfam" id="PF05190">
    <property type="entry name" value="MutS_IV"/>
    <property type="match status" value="1"/>
</dbReference>
<dbReference type="Gene3D" id="3.40.50.300">
    <property type="entry name" value="P-loop containing nucleotide triphosphate hydrolases"/>
    <property type="match status" value="1"/>
</dbReference>
<dbReference type="AlphaFoldDB" id="A0A7X1AV09"/>
<dbReference type="GO" id="GO:0030983">
    <property type="term" value="F:mismatched DNA binding"/>
    <property type="evidence" value="ECO:0007669"/>
    <property type="project" value="InterPro"/>
</dbReference>
<dbReference type="PANTHER" id="PTHR11361:SF34">
    <property type="entry name" value="DNA MISMATCH REPAIR PROTEIN MSH1, MITOCHONDRIAL"/>
    <property type="match status" value="1"/>
</dbReference>
<keyword evidence="15" id="KW-1185">Reference proteome</keyword>
<keyword evidence="6 9" id="KW-0238">DNA-binding</keyword>
<dbReference type="PROSITE" id="PS00486">
    <property type="entry name" value="DNA_MISMATCH_REPAIR_2"/>
    <property type="match status" value="1"/>
</dbReference>
<evidence type="ECO:0000256" key="10">
    <source>
        <dbReference type="RuleBase" id="RU003756"/>
    </source>
</evidence>
<dbReference type="Pfam" id="PF01624">
    <property type="entry name" value="MutS_I"/>
    <property type="match status" value="1"/>
</dbReference>
<dbReference type="Pfam" id="PF00488">
    <property type="entry name" value="MutS_V"/>
    <property type="match status" value="1"/>
</dbReference>
<evidence type="ECO:0000256" key="8">
    <source>
        <dbReference type="ARBA" id="ARBA00024647"/>
    </source>
</evidence>
<evidence type="ECO:0000256" key="3">
    <source>
        <dbReference type="ARBA" id="ARBA00022741"/>
    </source>
</evidence>
<dbReference type="Gene3D" id="1.10.1420.10">
    <property type="match status" value="2"/>
</dbReference>
<feature type="compositionally biased region" description="Basic and acidic residues" evidence="12">
    <location>
        <begin position="831"/>
        <end position="840"/>
    </location>
</feature>
<feature type="binding site" evidence="9">
    <location>
        <begin position="624"/>
        <end position="631"/>
    </location>
    <ligand>
        <name>ATP</name>
        <dbReference type="ChEBI" id="CHEBI:30616"/>
    </ligand>
</feature>
<dbReference type="InterPro" id="IPR007860">
    <property type="entry name" value="DNA_mmatch_repair_MutS_con_dom"/>
</dbReference>
<dbReference type="InterPro" id="IPR017261">
    <property type="entry name" value="DNA_mismatch_repair_MutS/MSH"/>
</dbReference>
<dbReference type="EMBL" id="JACHVA010000023">
    <property type="protein sequence ID" value="MBC2600548.1"/>
    <property type="molecule type" value="Genomic_DNA"/>
</dbReference>
<organism evidence="14 15">
    <name type="scientific">Puniceicoccus vermicola</name>
    <dbReference type="NCBI Taxonomy" id="388746"/>
    <lineage>
        <taxon>Bacteria</taxon>
        <taxon>Pseudomonadati</taxon>
        <taxon>Verrucomicrobiota</taxon>
        <taxon>Opitutia</taxon>
        <taxon>Puniceicoccales</taxon>
        <taxon>Puniceicoccaceae</taxon>
        <taxon>Puniceicoccus</taxon>
    </lineage>
</organism>
<dbReference type="InterPro" id="IPR007695">
    <property type="entry name" value="DNA_mismatch_repair_MutS-lik_N"/>
</dbReference>
<dbReference type="GO" id="GO:0003684">
    <property type="term" value="F:damaged DNA binding"/>
    <property type="evidence" value="ECO:0007669"/>
    <property type="project" value="UniProtKB-UniRule"/>
</dbReference>
<dbReference type="InterPro" id="IPR027417">
    <property type="entry name" value="P-loop_NTPase"/>
</dbReference>
<dbReference type="NCBIfam" id="NF003810">
    <property type="entry name" value="PRK05399.1"/>
    <property type="match status" value="1"/>
</dbReference>
<evidence type="ECO:0000259" key="13">
    <source>
        <dbReference type="PROSITE" id="PS00486"/>
    </source>
</evidence>
<dbReference type="InterPro" id="IPR016151">
    <property type="entry name" value="DNA_mismatch_repair_MutS_N"/>
</dbReference>
<dbReference type="InterPro" id="IPR007861">
    <property type="entry name" value="DNA_mismatch_repair_MutS_clamp"/>
</dbReference>
<dbReference type="PIRSF" id="PIRSF037677">
    <property type="entry name" value="DNA_mis_repair_Msh6"/>
    <property type="match status" value="1"/>
</dbReference>
<evidence type="ECO:0000256" key="2">
    <source>
        <dbReference type="ARBA" id="ARBA00021982"/>
    </source>
</evidence>
<evidence type="ECO:0000256" key="6">
    <source>
        <dbReference type="ARBA" id="ARBA00023125"/>
    </source>
</evidence>
<dbReference type="Pfam" id="PF05192">
    <property type="entry name" value="MutS_III"/>
    <property type="match status" value="1"/>
</dbReference>
<dbReference type="Pfam" id="PF05188">
    <property type="entry name" value="MutS_II"/>
    <property type="match status" value="1"/>
</dbReference>
<dbReference type="NCBIfam" id="TIGR01070">
    <property type="entry name" value="mutS1"/>
    <property type="match status" value="1"/>
</dbReference>
<gene>
    <name evidence="9 14" type="primary">mutS</name>
    <name evidence="14" type="ORF">H5P30_02000</name>
</gene>
<dbReference type="InterPro" id="IPR005748">
    <property type="entry name" value="DNA_mismatch_repair_MutS"/>
</dbReference>
<feature type="domain" description="DNA mismatch repair proteins mutS family" evidence="13">
    <location>
        <begin position="698"/>
        <end position="714"/>
    </location>
</feature>
<dbReference type="PANTHER" id="PTHR11361">
    <property type="entry name" value="DNA MISMATCH REPAIR PROTEIN MUTS FAMILY MEMBER"/>
    <property type="match status" value="1"/>
</dbReference>
<keyword evidence="4 9" id="KW-0227">DNA damage</keyword>
<dbReference type="SUPFAM" id="SSF52540">
    <property type="entry name" value="P-loop containing nucleoside triphosphate hydrolases"/>
    <property type="match status" value="1"/>
</dbReference>
<sequence length="840" mass="94082">MTAKKETPMMRQYREVREGLPPGCLLLFRLGDFYEMFGEDAVRGASVLGITLTKRHDTQMAGIPFHAADNYIQKVLDAGLKVAIVDQTEVPKPGKLVERALTRILTPGTVLEEDQLDPRSGSWLAALNWDKKGLHAAWVDLSAGIFEIASEERPEDLVSCLDALSPTEIVVPAAIFQQDLPEEVEWLLKRSIVTQLDREETESRDPAGELCQTLGVLSLEGFGIDAEHPAVPSAATLIRYSSEMLRRTPGNLNRLSWRRLDETVRVDSATLRNLEIFEVTKGGRSGSLIDCFDQCVTAAGSRLLERWFANPVRDVPELHRRQSLISIFHDRTIQASDLRAALRQTRDLSRILSRLQNRIRNPREIGGIRDTLRQLPEILSGLQILEDEKATDLANRIGEFAELKEILEKTMAEELPGKLNDGGVIRDGYDEVLDRVRSLARNARTWVAEREQEEREKTGIKNLRIKYNGSFGYFIEVTKANVHLVPDEYVRKQTMTNAERYYTEDLKEKEKEILNAEDKAIAREEEIFQGVVDRVLTDADGLRRTAEALAETDLLIAWADLSRMRGYVRPEIDDSLEIDIENGRHPVIEESLRSSPEGIAGADSFVPNSCALSSESHQIAVLTGPNMAGKSTYIRQVALIAFLAHTGCWVPADRCRIGWIDRIFSRVGASDELARGHSTFMVEMNETANILNNSSERSLIILDEIGRGTSTYDGLSIAWAVIENLHGQGPRGPRTLFATHYHELTRLEDSLPRLRNFSVSVKEWNDQIVFMRQVIPGAADRSYGIQVARLAGIPVPVIDRAKEILEALEGGSTATNAPQQSNVPTKKKKPVKESDQLSLF</sequence>
<evidence type="ECO:0000256" key="1">
    <source>
        <dbReference type="ARBA" id="ARBA00006271"/>
    </source>
</evidence>
<feature type="region of interest" description="Disordered" evidence="12">
    <location>
        <begin position="811"/>
        <end position="840"/>
    </location>
</feature>
<evidence type="ECO:0000256" key="9">
    <source>
        <dbReference type="HAMAP-Rule" id="MF_00096"/>
    </source>
</evidence>
<dbReference type="CDD" id="cd03284">
    <property type="entry name" value="ABC_MutS1"/>
    <property type="match status" value="1"/>
</dbReference>
<keyword evidence="11" id="KW-0175">Coiled coil</keyword>
<evidence type="ECO:0000256" key="12">
    <source>
        <dbReference type="SAM" id="MobiDB-lite"/>
    </source>
</evidence>
<evidence type="ECO:0000256" key="4">
    <source>
        <dbReference type="ARBA" id="ARBA00022763"/>
    </source>
</evidence>
<dbReference type="SMART" id="SM00533">
    <property type="entry name" value="MUTSd"/>
    <property type="match status" value="1"/>
</dbReference>
<dbReference type="Gene3D" id="3.30.420.110">
    <property type="entry name" value="MutS, connector domain"/>
    <property type="match status" value="1"/>
</dbReference>
<dbReference type="GO" id="GO:0140664">
    <property type="term" value="F:ATP-dependent DNA damage sensor activity"/>
    <property type="evidence" value="ECO:0007669"/>
    <property type="project" value="InterPro"/>
</dbReference>
<dbReference type="InterPro" id="IPR045076">
    <property type="entry name" value="MutS"/>
</dbReference>
<evidence type="ECO:0000313" key="14">
    <source>
        <dbReference type="EMBL" id="MBC2600548.1"/>
    </source>
</evidence>
<dbReference type="GO" id="GO:0005524">
    <property type="term" value="F:ATP binding"/>
    <property type="evidence" value="ECO:0007669"/>
    <property type="project" value="UniProtKB-UniRule"/>
</dbReference>
<protein>
    <recommendedName>
        <fullName evidence="2 9">DNA mismatch repair protein MutS</fullName>
    </recommendedName>
</protein>
<keyword evidence="3 9" id="KW-0547">Nucleotide-binding</keyword>
<dbReference type="InterPro" id="IPR036187">
    <property type="entry name" value="DNA_mismatch_repair_MutS_sf"/>
</dbReference>
<dbReference type="RefSeq" id="WP_185691296.1">
    <property type="nucleotide sequence ID" value="NZ_JACHVA010000023.1"/>
</dbReference>
<feature type="compositionally biased region" description="Polar residues" evidence="12">
    <location>
        <begin position="812"/>
        <end position="824"/>
    </location>
</feature>
<reference evidence="14 15" key="1">
    <citation type="submission" date="2020-07" db="EMBL/GenBank/DDBJ databases">
        <authorList>
            <person name="Feng X."/>
        </authorList>
    </citation>
    <scope>NUCLEOTIDE SEQUENCE [LARGE SCALE GENOMIC DNA]</scope>
    <source>
        <strain evidence="14 15">JCM14086</strain>
    </source>
</reference>
<dbReference type="HAMAP" id="MF_00096">
    <property type="entry name" value="MutS"/>
    <property type="match status" value="1"/>
</dbReference>
<dbReference type="InterPro" id="IPR036678">
    <property type="entry name" value="MutS_con_dom_sf"/>
</dbReference>